<dbReference type="Gene3D" id="3.10.129.10">
    <property type="entry name" value="Hotdog Thioesterase"/>
    <property type="match status" value="1"/>
</dbReference>
<feature type="domain" description="AMP-binding enzyme C-terminal" evidence="3">
    <location>
        <begin position="668"/>
        <end position="728"/>
    </location>
</feature>
<dbReference type="Proteomes" id="UP000288859">
    <property type="component" value="Unassembled WGS sequence"/>
</dbReference>
<dbReference type="InterPro" id="IPR029069">
    <property type="entry name" value="HotDog_dom_sf"/>
</dbReference>
<protein>
    <recommendedName>
        <fullName evidence="7">MaoC-like domain-containing protein</fullName>
    </recommendedName>
</protein>
<dbReference type="Gene3D" id="2.30.38.10">
    <property type="entry name" value="Luciferase, Domain 3"/>
    <property type="match status" value="1"/>
</dbReference>
<dbReference type="Pfam" id="PF13193">
    <property type="entry name" value="AMP-binding_C"/>
    <property type="match status" value="1"/>
</dbReference>
<evidence type="ECO:0000259" key="4">
    <source>
        <dbReference type="Pfam" id="PF22622"/>
    </source>
</evidence>
<dbReference type="EMBL" id="NAJM01000047">
    <property type="protein sequence ID" value="RVX67547.1"/>
    <property type="molecule type" value="Genomic_DNA"/>
</dbReference>
<evidence type="ECO:0000259" key="1">
    <source>
        <dbReference type="Pfam" id="PF00501"/>
    </source>
</evidence>
<accession>A0A438MUW6</accession>
<dbReference type="InterPro" id="IPR054357">
    <property type="entry name" value="MFE-2_N"/>
</dbReference>
<feature type="domain" description="MaoC-like" evidence="2">
    <location>
        <begin position="181"/>
        <end position="280"/>
    </location>
</feature>
<comment type="caution">
    <text evidence="5">The sequence shown here is derived from an EMBL/GenBank/DDBJ whole genome shotgun (WGS) entry which is preliminary data.</text>
</comment>
<dbReference type="Pfam" id="PF00501">
    <property type="entry name" value="AMP-binding"/>
    <property type="match status" value="1"/>
</dbReference>
<dbReference type="InterPro" id="IPR045851">
    <property type="entry name" value="AMP-bd_C_sf"/>
</dbReference>
<evidence type="ECO:0000259" key="3">
    <source>
        <dbReference type="Pfam" id="PF13193"/>
    </source>
</evidence>
<proteinExistence type="predicted"/>
<feature type="domain" description="AMP-dependent synthetase/ligase" evidence="1">
    <location>
        <begin position="312"/>
        <end position="616"/>
    </location>
</feature>
<dbReference type="Gene3D" id="3.40.50.980">
    <property type="match status" value="2"/>
</dbReference>
<dbReference type="AlphaFoldDB" id="A0A438MUW6"/>
<dbReference type="InterPro" id="IPR000873">
    <property type="entry name" value="AMP-dep_synth/lig_dom"/>
</dbReference>
<dbReference type="VEuPathDB" id="FungiDB:PV10_04047"/>
<dbReference type="VEuPathDB" id="FungiDB:PV10_07077"/>
<evidence type="ECO:0000259" key="2">
    <source>
        <dbReference type="Pfam" id="PF01575"/>
    </source>
</evidence>
<dbReference type="Pfam" id="PF22622">
    <property type="entry name" value="MFE-2_hydrat-2_N"/>
    <property type="match status" value="1"/>
</dbReference>
<gene>
    <name evidence="5" type="ORF">B0A52_08900</name>
</gene>
<dbReference type="GO" id="GO:0016405">
    <property type="term" value="F:CoA-ligase activity"/>
    <property type="evidence" value="ECO:0007669"/>
    <property type="project" value="TreeGrafter"/>
</dbReference>
<dbReference type="InterPro" id="IPR002539">
    <property type="entry name" value="MaoC-like_dom"/>
</dbReference>
<organism evidence="5 6">
    <name type="scientific">Exophiala mesophila</name>
    <name type="common">Black yeast-like fungus</name>
    <dbReference type="NCBI Taxonomy" id="212818"/>
    <lineage>
        <taxon>Eukaryota</taxon>
        <taxon>Fungi</taxon>
        <taxon>Dikarya</taxon>
        <taxon>Ascomycota</taxon>
        <taxon>Pezizomycotina</taxon>
        <taxon>Eurotiomycetes</taxon>
        <taxon>Chaetothyriomycetidae</taxon>
        <taxon>Chaetothyriales</taxon>
        <taxon>Herpotrichiellaceae</taxon>
        <taxon>Exophiala</taxon>
    </lineage>
</organism>
<dbReference type="CDD" id="cd03448">
    <property type="entry name" value="HDE_HSD"/>
    <property type="match status" value="1"/>
</dbReference>
<dbReference type="OrthoDB" id="6509636at2759"/>
<evidence type="ECO:0000313" key="6">
    <source>
        <dbReference type="Proteomes" id="UP000288859"/>
    </source>
</evidence>
<dbReference type="SUPFAM" id="SSF54637">
    <property type="entry name" value="Thioesterase/thiol ester dehydrase-isomerase"/>
    <property type="match status" value="2"/>
</dbReference>
<reference evidence="5 6" key="1">
    <citation type="submission" date="2017-03" db="EMBL/GenBank/DDBJ databases">
        <title>Genomes of endolithic fungi from Antarctica.</title>
        <authorList>
            <person name="Coleine C."/>
            <person name="Masonjones S."/>
            <person name="Stajich J.E."/>
        </authorList>
    </citation>
    <scope>NUCLEOTIDE SEQUENCE [LARGE SCALE GENOMIC DNA]</scope>
    <source>
        <strain evidence="5 6">CCFEE 6314</strain>
    </source>
</reference>
<sequence>MLGTPPLQYGFEMPEVIDVAHARSLVWNVTTQYDAANIILYNLALGADGNDLSRCFEGHPRFHALPTFGTLPVIAAMGKVARSMPDFLPQFQPQFHVHGEHYLEVKAPFPKSGVLETTARVIDIVARHNGVTVAVGITSVDAATGVEICYNEWTSFVLNVPGKGASSKVLGRGPKNESHPAPARAPDAIVEHKTSPEQSALYRAASGDLNPLHIDPVTARSGGFPGPILTGTCTMGIGVRHVIDTFGNGDVGQFQSVKLRLSKPVFPGDVVRTEMWREDAGRRIVYRQVSDRGSIVISQAAVVLKGYRGVGAGGVFSGTNPAYRSHEIRHHIRTAKVKMFIVEPELLSPVLVASREEGIPTDMIFIFDTRGQVVPEGFRSWHWLLEQGEQDWVRINNVATLKATDVARLSTSGTTGPPKTAMQSHYNATSWHTMMFELYPVPWDVRNLFPLPGFHVATVPAVHASPFRLGQACWIMRRFDLESFLAAIEKYEITNLGIVPPLVIAIIMSPLRLKYSMRSVRKIGCGAAPLDAASQKRFQNLCAPDSTFTQVFGMTETTGACSLFYHPESDDTGSVGSQFMPNTDIKLIDEEGRDITQFDTRGELCIRGPTVVRGYFGNEKANSESFDDEGYFRTGDILYCDSKTKKWFIVDRRKELIKVRGFQVAPPELEAVLLAHPDIVDCAVIGVHPSPASQEEQIRAYVVRRHASELTEQMVKDLIRTNLASYKALTGG</sequence>
<dbReference type="Pfam" id="PF01575">
    <property type="entry name" value="MaoC_dehydratas"/>
    <property type="match status" value="1"/>
</dbReference>
<dbReference type="Gene3D" id="3.30.300.30">
    <property type="match status" value="1"/>
</dbReference>
<feature type="domain" description="Peroxisomal multifunctional enzyme type 2-like N-terminal" evidence="4">
    <location>
        <begin position="32"/>
        <end position="157"/>
    </location>
</feature>
<evidence type="ECO:0008006" key="7">
    <source>
        <dbReference type="Google" id="ProtNLM"/>
    </source>
</evidence>
<dbReference type="SUPFAM" id="SSF56801">
    <property type="entry name" value="Acetyl-CoA synthetase-like"/>
    <property type="match status" value="1"/>
</dbReference>
<dbReference type="GO" id="GO:0019748">
    <property type="term" value="P:secondary metabolic process"/>
    <property type="evidence" value="ECO:0007669"/>
    <property type="project" value="TreeGrafter"/>
</dbReference>
<dbReference type="PANTHER" id="PTHR24096">
    <property type="entry name" value="LONG-CHAIN-FATTY-ACID--COA LIGASE"/>
    <property type="match status" value="1"/>
</dbReference>
<evidence type="ECO:0000313" key="5">
    <source>
        <dbReference type="EMBL" id="RVX67547.1"/>
    </source>
</evidence>
<dbReference type="PANTHER" id="PTHR24096:SF265">
    <property type="entry name" value="ENZYME, PUTATIVE (AFU_ORTHOLOGUE AFUA_5G14270)-RELATED"/>
    <property type="match status" value="1"/>
</dbReference>
<name>A0A438MUW6_EXOME</name>
<dbReference type="InterPro" id="IPR025110">
    <property type="entry name" value="AMP-bd_C"/>
</dbReference>